<sequence>MREITSNSCAFSHDQTAGTASFDFTLVFCGELVDVVAVLNVLSMEVADTYSGIAFTNLVSQLPSGWRFESGQAYLLSDPPA</sequence>
<gene>
    <name evidence="1" type="ORF">KUL25_00495</name>
    <name evidence="2" type="ORF">KUL25_00500</name>
</gene>
<dbReference type="RefSeq" id="WP_257891123.1">
    <property type="nucleotide sequence ID" value="NZ_JAIMBW010000001.1"/>
</dbReference>
<evidence type="ECO:0000313" key="3">
    <source>
        <dbReference type="Proteomes" id="UP000693972"/>
    </source>
</evidence>
<evidence type="ECO:0000313" key="1">
    <source>
        <dbReference type="EMBL" id="MBY4891238.1"/>
    </source>
</evidence>
<dbReference type="EMBL" id="JAIMBW010000001">
    <property type="protein sequence ID" value="MBY4891238.1"/>
    <property type="molecule type" value="Genomic_DNA"/>
</dbReference>
<reference evidence="2 3" key="1">
    <citation type="submission" date="2021-07" db="EMBL/GenBank/DDBJ databases">
        <title>Karlodiniumbacter phycospheric gen. nov., sp. nov., a phycosphere bacterium isolated from karlodinium veneficum.</title>
        <authorList>
            <person name="Peng Y."/>
            <person name="Jiang L."/>
            <person name="Lee J."/>
        </authorList>
    </citation>
    <scope>NUCLEOTIDE SEQUENCE</scope>
    <source>
        <strain evidence="2 3">N5</strain>
    </source>
</reference>
<proteinExistence type="predicted"/>
<organism evidence="2">
    <name type="scientific">Gymnodinialimonas phycosphaerae</name>
    <dbReference type="NCBI Taxonomy" id="2841589"/>
    <lineage>
        <taxon>Bacteria</taxon>
        <taxon>Pseudomonadati</taxon>
        <taxon>Pseudomonadota</taxon>
        <taxon>Alphaproteobacteria</taxon>
        <taxon>Rhodobacterales</taxon>
        <taxon>Paracoccaceae</taxon>
        <taxon>Gymnodinialimonas</taxon>
    </lineage>
</organism>
<protein>
    <submittedName>
        <fullName evidence="2">Uncharacterized protein</fullName>
    </submittedName>
</protein>
<name>A0A975TUS1_9RHOB</name>
<accession>A0A975TUS1</accession>
<keyword evidence="3" id="KW-1185">Reference proteome</keyword>
<dbReference type="EMBL" id="CP078073">
    <property type="protein sequence ID" value="QXL88038.1"/>
    <property type="molecule type" value="Genomic_DNA"/>
</dbReference>
<dbReference type="AlphaFoldDB" id="A0A975TUS1"/>
<dbReference type="Proteomes" id="UP000693972">
    <property type="component" value="Unassembled WGS sequence"/>
</dbReference>
<evidence type="ECO:0000313" key="2">
    <source>
        <dbReference type="EMBL" id="QXL88038.1"/>
    </source>
</evidence>